<dbReference type="Proteomes" id="UP001500897">
    <property type="component" value="Unassembled WGS sequence"/>
</dbReference>
<evidence type="ECO:0000313" key="2">
    <source>
        <dbReference type="Proteomes" id="UP001500897"/>
    </source>
</evidence>
<proteinExistence type="predicted"/>
<evidence type="ECO:0000313" key="1">
    <source>
        <dbReference type="EMBL" id="GAA2124201.1"/>
    </source>
</evidence>
<protein>
    <submittedName>
        <fullName evidence="1">Uncharacterized protein</fullName>
    </submittedName>
</protein>
<gene>
    <name evidence="1" type="ORF">GCM10009759_75740</name>
</gene>
<comment type="caution">
    <text evidence="1">The sequence shown here is derived from an EMBL/GenBank/DDBJ whole genome shotgun (WGS) entry which is preliminary data.</text>
</comment>
<accession>A0ABP5K1D3</accession>
<name>A0ABP5K1D3_9ACTN</name>
<dbReference type="RefSeq" id="WP_344559025.1">
    <property type="nucleotide sequence ID" value="NZ_BAAANS010000099.1"/>
</dbReference>
<organism evidence="1 2">
    <name type="scientific">Kitasatospora saccharophila</name>
    <dbReference type="NCBI Taxonomy" id="407973"/>
    <lineage>
        <taxon>Bacteria</taxon>
        <taxon>Bacillati</taxon>
        <taxon>Actinomycetota</taxon>
        <taxon>Actinomycetes</taxon>
        <taxon>Kitasatosporales</taxon>
        <taxon>Streptomycetaceae</taxon>
        <taxon>Kitasatospora</taxon>
    </lineage>
</organism>
<reference evidence="2" key="1">
    <citation type="journal article" date="2019" name="Int. J. Syst. Evol. Microbiol.">
        <title>The Global Catalogue of Microorganisms (GCM) 10K type strain sequencing project: providing services to taxonomists for standard genome sequencing and annotation.</title>
        <authorList>
            <consortium name="The Broad Institute Genomics Platform"/>
            <consortium name="The Broad Institute Genome Sequencing Center for Infectious Disease"/>
            <person name="Wu L."/>
            <person name="Ma J."/>
        </authorList>
    </citation>
    <scope>NUCLEOTIDE SEQUENCE [LARGE SCALE GENOMIC DNA]</scope>
    <source>
        <strain evidence="2">JCM 14559</strain>
    </source>
</reference>
<sequence length="79" mass="8215">MMTLLRSLGRPAVVTTLLNLADGRPHSTAPSLAHVLLGRALGETADATVHYMSPIPPARIESVAFPGDPAFDLLGLPGT</sequence>
<keyword evidence="2" id="KW-1185">Reference proteome</keyword>
<dbReference type="EMBL" id="BAAANS010000099">
    <property type="protein sequence ID" value="GAA2124201.1"/>
    <property type="molecule type" value="Genomic_DNA"/>
</dbReference>